<dbReference type="Pfam" id="PF13560">
    <property type="entry name" value="HTH_31"/>
    <property type="match status" value="1"/>
</dbReference>
<dbReference type="InterPro" id="IPR001387">
    <property type="entry name" value="Cro/C1-type_HTH"/>
</dbReference>
<dbReference type="SUPFAM" id="SSF47413">
    <property type="entry name" value="lambda repressor-like DNA-binding domains"/>
    <property type="match status" value="1"/>
</dbReference>
<dbReference type="EMBL" id="JBHRZI010000036">
    <property type="protein sequence ID" value="MFC3897275.1"/>
    <property type="molecule type" value="Genomic_DNA"/>
</dbReference>
<organism evidence="2 3">
    <name type="scientific">Lentzea rhizosphaerae</name>
    <dbReference type="NCBI Taxonomy" id="2041025"/>
    <lineage>
        <taxon>Bacteria</taxon>
        <taxon>Bacillati</taxon>
        <taxon>Actinomycetota</taxon>
        <taxon>Actinomycetes</taxon>
        <taxon>Pseudonocardiales</taxon>
        <taxon>Pseudonocardiaceae</taxon>
        <taxon>Lentzea</taxon>
    </lineage>
</organism>
<dbReference type="InterPro" id="IPR043917">
    <property type="entry name" value="DUF5753"/>
</dbReference>
<dbReference type="InterPro" id="IPR010982">
    <property type="entry name" value="Lambda_DNA-bd_dom_sf"/>
</dbReference>
<dbReference type="Gene3D" id="1.10.260.40">
    <property type="entry name" value="lambda repressor-like DNA-binding domains"/>
    <property type="match status" value="1"/>
</dbReference>
<evidence type="ECO:0000313" key="2">
    <source>
        <dbReference type="EMBL" id="MFC3897275.1"/>
    </source>
</evidence>
<feature type="domain" description="HTH cro/C1-type" evidence="1">
    <location>
        <begin position="17"/>
        <end position="72"/>
    </location>
</feature>
<comment type="caution">
    <text evidence="2">The sequence shown here is derived from an EMBL/GenBank/DDBJ whole genome shotgun (WGS) entry which is preliminary data.</text>
</comment>
<keyword evidence="3" id="KW-1185">Reference proteome</keyword>
<protein>
    <submittedName>
        <fullName evidence="2">Helix-turn-helix domain-containing protein</fullName>
    </submittedName>
</protein>
<evidence type="ECO:0000313" key="3">
    <source>
        <dbReference type="Proteomes" id="UP001595690"/>
    </source>
</evidence>
<evidence type="ECO:0000259" key="1">
    <source>
        <dbReference type="PROSITE" id="PS50943"/>
    </source>
</evidence>
<dbReference type="Pfam" id="PF19054">
    <property type="entry name" value="DUF5753"/>
    <property type="match status" value="1"/>
</dbReference>
<dbReference type="Proteomes" id="UP001595690">
    <property type="component" value="Unassembled WGS sequence"/>
</dbReference>
<accession>A0ABV8C5K6</accession>
<dbReference type="PROSITE" id="PS50943">
    <property type="entry name" value="HTH_CROC1"/>
    <property type="match status" value="1"/>
</dbReference>
<reference evidence="3" key="1">
    <citation type="journal article" date="2019" name="Int. J. Syst. Evol. Microbiol.">
        <title>The Global Catalogue of Microorganisms (GCM) 10K type strain sequencing project: providing services to taxonomists for standard genome sequencing and annotation.</title>
        <authorList>
            <consortium name="The Broad Institute Genomics Platform"/>
            <consortium name="The Broad Institute Genome Sequencing Center for Infectious Disease"/>
            <person name="Wu L."/>
            <person name="Ma J."/>
        </authorList>
    </citation>
    <scope>NUCLEOTIDE SEQUENCE [LARGE SCALE GENOMIC DNA]</scope>
    <source>
        <strain evidence="3">CGMCC 4.7405</strain>
    </source>
</reference>
<dbReference type="RefSeq" id="WP_382378765.1">
    <property type="nucleotide sequence ID" value="NZ_JBHRZI010000036.1"/>
</dbReference>
<dbReference type="CDD" id="cd00093">
    <property type="entry name" value="HTH_XRE"/>
    <property type="match status" value="1"/>
</dbReference>
<dbReference type="SMART" id="SM00530">
    <property type="entry name" value="HTH_XRE"/>
    <property type="match status" value="1"/>
</dbReference>
<gene>
    <name evidence="2" type="ORF">ACFOWZ_37850</name>
</gene>
<name>A0ABV8C5K6_9PSEU</name>
<sequence length="277" mass="31346">MTTTNSTAYSRDLGDELRRLRQRFTGLRGRAMAIQLGWDPSKVSNIEHGKIRASAVDLAQYLTVCGKDVDFFEDFLNRYRNAFDAYLVQDPDNQRTLAMTEAAATKITAYDVISIHPLLHTPAYARALQAATSHTLQDPVETLDRQTVMRRPTHPECTFYVHELALRIRLGDTRVMQDQYERLLAESNIVRIIPAEATSSALHPKCTLYEFENAAPLVYAESDVAKVFAQDDTAVTRCRTLFDHLETVALNEHQTRRTLTQHVQALGAPVRALTRTQ</sequence>
<proteinExistence type="predicted"/>